<dbReference type="Gene3D" id="3.30.360.10">
    <property type="entry name" value="Dihydrodipicolinate Reductase, domain 2"/>
    <property type="match status" value="1"/>
</dbReference>
<dbReference type="GO" id="GO:0000166">
    <property type="term" value="F:nucleotide binding"/>
    <property type="evidence" value="ECO:0007669"/>
    <property type="project" value="InterPro"/>
</dbReference>
<dbReference type="InterPro" id="IPR000683">
    <property type="entry name" value="Gfo/Idh/MocA-like_OxRdtase_N"/>
</dbReference>
<keyword evidence="4" id="KW-1185">Reference proteome</keyword>
<sequence>MIKVAIIGGGLIAPRHAQAVISNPSTELIALVEPSSTGPETAARFNTRHYYSVSALLADEQHKPDAAIVCTPNHTHVAVSQELLAAGVHVLVEKPISNDIDSGRTLVQYAQQLENKKGHVKLLVGHHRRFNPYLVKTKQIVDSGSLGRIIAINGLWTIFKPPEYFDPPTEWRRSKESGGVILINLVHDIDLLHYLFGPIVRIHAERVAKQRQPPHDADEGAALTLRFVSGVVGTFLVCDATPSPYNFETGTGENLAIPKIPTNGPDHNPSSPSASFYHIFGSDASLSVPNMTRWSYDGRQSKSWTQPLTVEKFDVDDSATPYDLQLAHFVDVIRGNAEPSCSGVAGLQALIVCDAIRKALESGETVNIDI</sequence>
<dbReference type="InterPro" id="IPR036291">
    <property type="entry name" value="NAD(P)-bd_dom_sf"/>
</dbReference>
<organism evidence="3 4">
    <name type="scientific">Rasamsonia emersonii (strain ATCC 16479 / CBS 393.64 / IMI 116815)</name>
    <dbReference type="NCBI Taxonomy" id="1408163"/>
    <lineage>
        <taxon>Eukaryota</taxon>
        <taxon>Fungi</taxon>
        <taxon>Dikarya</taxon>
        <taxon>Ascomycota</taxon>
        <taxon>Pezizomycotina</taxon>
        <taxon>Eurotiomycetes</taxon>
        <taxon>Eurotiomycetidae</taxon>
        <taxon>Eurotiales</taxon>
        <taxon>Trichocomaceae</taxon>
        <taxon>Rasamsonia</taxon>
    </lineage>
</organism>
<dbReference type="AlphaFoldDB" id="A0A0F4YMD1"/>
<dbReference type="Pfam" id="PF01408">
    <property type="entry name" value="GFO_IDH_MocA"/>
    <property type="match status" value="1"/>
</dbReference>
<proteinExistence type="predicted"/>
<feature type="domain" description="Gfo/Idh/MocA-like oxidoreductase N-terminal" evidence="1">
    <location>
        <begin position="2"/>
        <end position="115"/>
    </location>
</feature>
<protein>
    <submittedName>
        <fullName evidence="3">Quinate utilization oxidoreductase QutH</fullName>
    </submittedName>
</protein>
<dbReference type="EMBL" id="LASV01000353">
    <property type="protein sequence ID" value="KKA19389.1"/>
    <property type="molecule type" value="Genomic_DNA"/>
</dbReference>
<dbReference type="OrthoDB" id="64915at2759"/>
<evidence type="ECO:0000259" key="2">
    <source>
        <dbReference type="Pfam" id="PF02894"/>
    </source>
</evidence>
<dbReference type="GeneID" id="25318933"/>
<dbReference type="Proteomes" id="UP000053958">
    <property type="component" value="Unassembled WGS sequence"/>
</dbReference>
<evidence type="ECO:0000259" key="1">
    <source>
        <dbReference type="Pfam" id="PF01408"/>
    </source>
</evidence>
<reference evidence="3 4" key="1">
    <citation type="submission" date="2015-04" db="EMBL/GenBank/DDBJ databases">
        <authorList>
            <person name="Heijne W.H."/>
            <person name="Fedorova N.D."/>
            <person name="Nierman W.C."/>
            <person name="Vollebregt A.W."/>
            <person name="Zhao Z."/>
            <person name="Wu L."/>
            <person name="Kumar M."/>
            <person name="Stam H."/>
            <person name="van den Berg M.A."/>
            <person name="Pel H.J."/>
        </authorList>
    </citation>
    <scope>NUCLEOTIDE SEQUENCE [LARGE SCALE GENOMIC DNA]</scope>
    <source>
        <strain evidence="3 4">CBS 393.64</strain>
    </source>
</reference>
<accession>A0A0F4YMD1</accession>
<comment type="caution">
    <text evidence="3">The sequence shown here is derived from an EMBL/GenBank/DDBJ whole genome shotgun (WGS) entry which is preliminary data.</text>
</comment>
<dbReference type="SUPFAM" id="SSF55347">
    <property type="entry name" value="Glyceraldehyde-3-phosphate dehydrogenase-like, C-terminal domain"/>
    <property type="match status" value="1"/>
</dbReference>
<dbReference type="PANTHER" id="PTHR43377:SF1">
    <property type="entry name" value="BILIVERDIN REDUCTASE A"/>
    <property type="match status" value="1"/>
</dbReference>
<dbReference type="PANTHER" id="PTHR43377">
    <property type="entry name" value="BILIVERDIN REDUCTASE A"/>
    <property type="match status" value="1"/>
</dbReference>
<dbReference type="STRING" id="1408163.A0A0F4YMD1"/>
<dbReference type="RefSeq" id="XP_013326001.1">
    <property type="nucleotide sequence ID" value="XM_013470547.1"/>
</dbReference>
<evidence type="ECO:0000313" key="3">
    <source>
        <dbReference type="EMBL" id="KKA19389.1"/>
    </source>
</evidence>
<dbReference type="SUPFAM" id="SSF51735">
    <property type="entry name" value="NAD(P)-binding Rossmann-fold domains"/>
    <property type="match status" value="1"/>
</dbReference>
<gene>
    <name evidence="3" type="ORF">T310_6636</name>
</gene>
<dbReference type="InterPro" id="IPR051450">
    <property type="entry name" value="Gfo/Idh/MocA_Oxidoreductases"/>
</dbReference>
<evidence type="ECO:0000313" key="4">
    <source>
        <dbReference type="Proteomes" id="UP000053958"/>
    </source>
</evidence>
<dbReference type="Pfam" id="PF02894">
    <property type="entry name" value="GFO_IDH_MocA_C"/>
    <property type="match status" value="1"/>
</dbReference>
<dbReference type="InterPro" id="IPR004104">
    <property type="entry name" value="Gfo/Idh/MocA-like_OxRdtase_C"/>
</dbReference>
<name>A0A0F4YMD1_RASE3</name>
<dbReference type="Gene3D" id="3.40.50.720">
    <property type="entry name" value="NAD(P)-binding Rossmann-like Domain"/>
    <property type="match status" value="1"/>
</dbReference>
<feature type="domain" description="Gfo/Idh/MocA-like oxidoreductase C-terminal" evidence="2">
    <location>
        <begin position="138"/>
        <end position="368"/>
    </location>
</feature>